<comment type="caution">
    <text evidence="1">The sequence shown here is derived from an EMBL/GenBank/DDBJ whole genome shotgun (WGS) entry which is preliminary data.</text>
</comment>
<organism evidence="1 2">
    <name type="scientific">Deinococcus ruber</name>
    <dbReference type="NCBI Taxonomy" id="1848197"/>
    <lineage>
        <taxon>Bacteria</taxon>
        <taxon>Thermotogati</taxon>
        <taxon>Deinococcota</taxon>
        <taxon>Deinococci</taxon>
        <taxon>Deinococcales</taxon>
        <taxon>Deinococcaceae</taxon>
        <taxon>Deinococcus</taxon>
    </lineage>
</organism>
<accession>A0A918FGH9</accession>
<dbReference type="EMBL" id="BMQL01000072">
    <property type="protein sequence ID" value="GGR36350.1"/>
    <property type="molecule type" value="Genomic_DNA"/>
</dbReference>
<dbReference type="Proteomes" id="UP000603865">
    <property type="component" value="Unassembled WGS sequence"/>
</dbReference>
<dbReference type="RefSeq" id="WP_189093509.1">
    <property type="nucleotide sequence ID" value="NZ_BMQL01000072.1"/>
</dbReference>
<protein>
    <submittedName>
        <fullName evidence="1">Uncharacterized protein</fullName>
    </submittedName>
</protein>
<sequence length="162" mass="17324">MLSTLALLATLAQAPAPVPTAQPFLDVPPCSYAAGAVARTAQLGIFQGSPATSSELARNAVRQVFEGLKCGDIAWTTRFIAELPQGYATGIPQLGAALKPGFDFEVLGLQMEGQSAEVRFRLAYRGQGRRMERTATVQLVPDAQTGWRVLFGSLHESGLPFF</sequence>
<keyword evidence="2" id="KW-1185">Reference proteome</keyword>
<reference evidence="1" key="2">
    <citation type="submission" date="2020-09" db="EMBL/GenBank/DDBJ databases">
        <authorList>
            <person name="Sun Q."/>
            <person name="Ohkuma M."/>
        </authorList>
    </citation>
    <scope>NUCLEOTIDE SEQUENCE</scope>
    <source>
        <strain evidence="1">JCM 31311</strain>
    </source>
</reference>
<reference evidence="1" key="1">
    <citation type="journal article" date="2014" name="Int. J. Syst. Evol. Microbiol.">
        <title>Complete genome sequence of Corynebacterium casei LMG S-19264T (=DSM 44701T), isolated from a smear-ripened cheese.</title>
        <authorList>
            <consortium name="US DOE Joint Genome Institute (JGI-PGF)"/>
            <person name="Walter F."/>
            <person name="Albersmeier A."/>
            <person name="Kalinowski J."/>
            <person name="Ruckert C."/>
        </authorList>
    </citation>
    <scope>NUCLEOTIDE SEQUENCE</scope>
    <source>
        <strain evidence="1">JCM 31311</strain>
    </source>
</reference>
<dbReference type="AlphaFoldDB" id="A0A918FGH9"/>
<evidence type="ECO:0000313" key="1">
    <source>
        <dbReference type="EMBL" id="GGR36350.1"/>
    </source>
</evidence>
<gene>
    <name evidence="1" type="ORF">GCM10008957_52610</name>
</gene>
<evidence type="ECO:0000313" key="2">
    <source>
        <dbReference type="Proteomes" id="UP000603865"/>
    </source>
</evidence>
<name>A0A918FGH9_9DEIO</name>
<proteinExistence type="predicted"/>